<dbReference type="RefSeq" id="WP_039412187.1">
    <property type="nucleotide sequence ID" value="NZ_JWSZ01000001.1"/>
</dbReference>
<dbReference type="GO" id="GO:0015768">
    <property type="term" value="P:maltose transport"/>
    <property type="evidence" value="ECO:0007669"/>
    <property type="project" value="TreeGrafter"/>
</dbReference>
<dbReference type="InterPro" id="IPR006060">
    <property type="entry name" value="Maltose/Cyclodextrin-bd"/>
</dbReference>
<dbReference type="EMBL" id="JWSZ01000001">
    <property type="protein sequence ID" value="KIC60195.1"/>
    <property type="molecule type" value="Genomic_DNA"/>
</dbReference>
<dbReference type="PANTHER" id="PTHR30061:SF50">
    <property type="entry name" value="MALTOSE_MALTODEXTRIN-BINDING PERIPLASMIC PROTEIN"/>
    <property type="match status" value="1"/>
</dbReference>
<evidence type="ECO:0000313" key="7">
    <source>
        <dbReference type="Proteomes" id="UP000031202"/>
    </source>
</evidence>
<feature type="signal peptide" evidence="5">
    <location>
        <begin position="1"/>
        <end position="31"/>
    </location>
</feature>
<dbReference type="CDD" id="cd13586">
    <property type="entry name" value="PBP2_Maltose_binding_like"/>
    <property type="match status" value="1"/>
</dbReference>
<reference evidence="6 7" key="1">
    <citation type="submission" date="2014-12" db="EMBL/GenBank/DDBJ databases">
        <title>Genome sequencing of Microbacterium hominis TPW29.</title>
        <authorList>
            <person name="Tan P.W."/>
            <person name="Chan K.-G."/>
        </authorList>
    </citation>
    <scope>NUCLEOTIDE SEQUENCE [LARGE SCALE GENOMIC DNA]</scope>
    <source>
        <strain evidence="6 7">TPW29</strain>
    </source>
</reference>
<evidence type="ECO:0000256" key="2">
    <source>
        <dbReference type="ARBA" id="ARBA00022448"/>
    </source>
</evidence>
<dbReference type="GO" id="GO:1901982">
    <property type="term" value="F:maltose binding"/>
    <property type="evidence" value="ECO:0007669"/>
    <property type="project" value="TreeGrafter"/>
</dbReference>
<dbReference type="SUPFAM" id="SSF53850">
    <property type="entry name" value="Periplasmic binding protein-like II"/>
    <property type="match status" value="1"/>
</dbReference>
<dbReference type="GO" id="GO:0042956">
    <property type="term" value="P:maltodextrin transmembrane transport"/>
    <property type="evidence" value="ECO:0007669"/>
    <property type="project" value="TreeGrafter"/>
</dbReference>
<comment type="similarity">
    <text evidence="1">Belongs to the bacterial solute-binding protein 1 family.</text>
</comment>
<evidence type="ECO:0000256" key="4">
    <source>
        <dbReference type="ARBA" id="ARBA00022729"/>
    </source>
</evidence>
<evidence type="ECO:0000256" key="1">
    <source>
        <dbReference type="ARBA" id="ARBA00008520"/>
    </source>
</evidence>
<dbReference type="PANTHER" id="PTHR30061">
    <property type="entry name" value="MALTOSE-BINDING PERIPLASMIC PROTEIN"/>
    <property type="match status" value="1"/>
</dbReference>
<dbReference type="PROSITE" id="PS51257">
    <property type="entry name" value="PROKAR_LIPOPROTEIN"/>
    <property type="match status" value="1"/>
</dbReference>
<evidence type="ECO:0000256" key="3">
    <source>
        <dbReference type="ARBA" id="ARBA00022597"/>
    </source>
</evidence>
<sequence length="417" mass="43094">MKVKKKGAVALGLLVASGILALAGCSGSTTAQPTTSGDAQAAISGELTVWVDADRARALEDVAKKFEQEKGVKVNLVVKDYGKIRDEFTAQVPTGKGPDITIGGHDWIGAFVKDGIVAPVELGDKAADFEKVAIEAVTYDGKTYGLPYAIENIAVLRNTALADSTPATYDDMIAKGRAAGTEYPFVVGLDPQASDPYHLYPFQTSFGTSVFGRNADGSYDASKLSIGDEGGQKFAAWLTAQGDTGTKVLNLNLSGDLAKEAFNAGKSPYFLTGPWNVADAQKAGIDVAVDAIPTAGGGDAQPFAGVQTFFVSAKSANALIANEFLVNYIATADVQTALFKAGGRPPALTAAFDAAKSDPIVAGFAKVGANAVPMPSIPQMGSVWDDWGKTEAALIKGGGDPAAQWTQMADSIAAKLG</sequence>
<protein>
    <submittedName>
        <fullName evidence="6">ABC transporter substrate-binding protein</fullName>
    </submittedName>
</protein>
<comment type="caution">
    <text evidence="6">The sequence shown here is derived from an EMBL/GenBank/DDBJ whole genome shotgun (WGS) entry which is preliminary data.</text>
</comment>
<accession>A0A0B4D7L1</accession>
<organism evidence="6 7">
    <name type="scientific">Microbacterium hominis</name>
    <dbReference type="NCBI Taxonomy" id="162426"/>
    <lineage>
        <taxon>Bacteria</taxon>
        <taxon>Bacillati</taxon>
        <taxon>Actinomycetota</taxon>
        <taxon>Actinomycetes</taxon>
        <taxon>Micrococcales</taxon>
        <taxon>Microbacteriaceae</taxon>
        <taxon>Microbacterium</taxon>
    </lineage>
</organism>
<dbReference type="Gene3D" id="3.40.190.10">
    <property type="entry name" value="Periplasmic binding protein-like II"/>
    <property type="match status" value="2"/>
</dbReference>
<dbReference type="GO" id="GO:0015144">
    <property type="term" value="F:carbohydrate transmembrane transporter activity"/>
    <property type="evidence" value="ECO:0007669"/>
    <property type="project" value="InterPro"/>
</dbReference>
<dbReference type="GO" id="GO:0055052">
    <property type="term" value="C:ATP-binding cassette (ABC) transporter complex, substrate-binding subunit-containing"/>
    <property type="evidence" value="ECO:0007669"/>
    <property type="project" value="TreeGrafter"/>
</dbReference>
<dbReference type="AlphaFoldDB" id="A0A0B4D7L1"/>
<feature type="chain" id="PRO_5038944438" evidence="5">
    <location>
        <begin position="32"/>
        <end position="417"/>
    </location>
</feature>
<dbReference type="Pfam" id="PF13416">
    <property type="entry name" value="SBP_bac_8"/>
    <property type="match status" value="1"/>
</dbReference>
<evidence type="ECO:0000256" key="5">
    <source>
        <dbReference type="SAM" id="SignalP"/>
    </source>
</evidence>
<evidence type="ECO:0000313" key="6">
    <source>
        <dbReference type="EMBL" id="KIC60195.1"/>
    </source>
</evidence>
<dbReference type="InterPro" id="IPR006059">
    <property type="entry name" value="SBP"/>
</dbReference>
<gene>
    <name evidence="6" type="ORF">RM52_02020</name>
</gene>
<keyword evidence="3" id="KW-0762">Sugar transport</keyword>
<name>A0A0B4D7L1_9MICO</name>
<dbReference type="Proteomes" id="UP000031202">
    <property type="component" value="Unassembled WGS sequence"/>
</dbReference>
<dbReference type="PRINTS" id="PR00181">
    <property type="entry name" value="MALTOSEBP"/>
</dbReference>
<keyword evidence="4 5" id="KW-0732">Signal</keyword>
<keyword evidence="2" id="KW-0813">Transport</keyword>
<proteinExistence type="inferred from homology"/>